<comment type="caution">
    <text evidence="3">The sequence shown here is derived from an EMBL/GenBank/DDBJ whole genome shotgun (WGS) entry which is preliminary data.</text>
</comment>
<proteinExistence type="predicted"/>
<evidence type="ECO:0000259" key="2">
    <source>
        <dbReference type="Pfam" id="PF14303"/>
    </source>
</evidence>
<dbReference type="AlphaFoldDB" id="A0A811SMV0"/>
<gene>
    <name evidence="3" type="ORF">NCGR_LOCUS67181</name>
</gene>
<dbReference type="Proteomes" id="UP000604825">
    <property type="component" value="Unassembled WGS sequence"/>
</dbReference>
<evidence type="ECO:0000256" key="1">
    <source>
        <dbReference type="SAM" id="MobiDB-lite"/>
    </source>
</evidence>
<dbReference type="OrthoDB" id="663059at2759"/>
<accession>A0A811SMV0</accession>
<feature type="domain" description="No apical meristem-associated C-terminal" evidence="2">
    <location>
        <begin position="156"/>
        <end position="334"/>
    </location>
</feature>
<evidence type="ECO:0000313" key="3">
    <source>
        <dbReference type="EMBL" id="CAD6343083.1"/>
    </source>
</evidence>
<sequence>MDNIFSGTSGRVGESGEIFGADQWPFGYSAALQSLDVPPNPQRAAKKKNVSRRGTAFTKEDLVVCSAFLNISKDPITGTNQTSGGYYKRMHDYFNEHKPEGSNRSQIAIQHRWALIQKAMNKFCGHKEAIDRLNESGKNEQDRIDDAVQMYERTEPFTIMHSLKKLSNEAKWNNKFLELNKQTSPDGMSSPTQSHSVAGHAESGNENIDTSCLEGRDSAKRRRSKSFTETSSSSTAVEVLQRLQEKSEKTEQKQDQQMTEILSRKDEKIRIQKDLFNLQKKHMKMSVQQKKKENAIREESEAHLISAESSIMSVDIEKVPLYLKNYYPGMQRQIMERRGFISPSNNED</sequence>
<name>A0A811SMV0_9POAL</name>
<dbReference type="PANTHER" id="PTHR45125">
    <property type="entry name" value="F21J9.4-RELATED"/>
    <property type="match status" value="1"/>
</dbReference>
<dbReference type="InterPro" id="IPR029466">
    <property type="entry name" value="NAM-associated_C"/>
</dbReference>
<dbReference type="PANTHER" id="PTHR45125:SF40">
    <property type="entry name" value="OS06G0117800 PROTEIN"/>
    <property type="match status" value="1"/>
</dbReference>
<evidence type="ECO:0000313" key="4">
    <source>
        <dbReference type="Proteomes" id="UP000604825"/>
    </source>
</evidence>
<protein>
    <recommendedName>
        <fullName evidence="2">No apical meristem-associated C-terminal domain-containing protein</fullName>
    </recommendedName>
</protein>
<organism evidence="3 4">
    <name type="scientific">Miscanthus lutarioriparius</name>
    <dbReference type="NCBI Taxonomy" id="422564"/>
    <lineage>
        <taxon>Eukaryota</taxon>
        <taxon>Viridiplantae</taxon>
        <taxon>Streptophyta</taxon>
        <taxon>Embryophyta</taxon>
        <taxon>Tracheophyta</taxon>
        <taxon>Spermatophyta</taxon>
        <taxon>Magnoliopsida</taxon>
        <taxon>Liliopsida</taxon>
        <taxon>Poales</taxon>
        <taxon>Poaceae</taxon>
        <taxon>PACMAD clade</taxon>
        <taxon>Panicoideae</taxon>
        <taxon>Andropogonodae</taxon>
        <taxon>Andropogoneae</taxon>
        <taxon>Saccharinae</taxon>
        <taxon>Miscanthus</taxon>
    </lineage>
</organism>
<dbReference type="Pfam" id="PF14303">
    <property type="entry name" value="NAM-associated"/>
    <property type="match status" value="1"/>
</dbReference>
<feature type="compositionally biased region" description="Polar residues" evidence="1">
    <location>
        <begin position="181"/>
        <end position="196"/>
    </location>
</feature>
<feature type="region of interest" description="Disordered" evidence="1">
    <location>
        <begin position="181"/>
        <end position="237"/>
    </location>
</feature>
<dbReference type="EMBL" id="CAJGYO010000675">
    <property type="protein sequence ID" value="CAD6343083.1"/>
    <property type="molecule type" value="Genomic_DNA"/>
</dbReference>
<reference evidence="3" key="1">
    <citation type="submission" date="2020-10" db="EMBL/GenBank/DDBJ databases">
        <authorList>
            <person name="Han B."/>
            <person name="Lu T."/>
            <person name="Zhao Q."/>
            <person name="Huang X."/>
            <person name="Zhao Y."/>
        </authorList>
    </citation>
    <scope>NUCLEOTIDE SEQUENCE</scope>
</reference>
<keyword evidence="4" id="KW-1185">Reference proteome</keyword>